<evidence type="ECO:0000313" key="2">
    <source>
        <dbReference type="EMBL" id="CAA9414036.1"/>
    </source>
</evidence>
<gene>
    <name evidence="2" type="ORF">AVDCRST_MAG51-1594</name>
</gene>
<feature type="compositionally biased region" description="Basic and acidic residues" evidence="1">
    <location>
        <begin position="1"/>
        <end position="12"/>
    </location>
</feature>
<name>A0A6J4PL67_9BURK</name>
<accession>A0A6J4PL67</accession>
<feature type="compositionally biased region" description="Basic residues" evidence="1">
    <location>
        <begin position="217"/>
        <end position="234"/>
    </location>
</feature>
<feature type="non-terminal residue" evidence="2">
    <location>
        <position position="1"/>
    </location>
</feature>
<dbReference type="EMBL" id="CADCUX010000340">
    <property type="protein sequence ID" value="CAA9414036.1"/>
    <property type="molecule type" value="Genomic_DNA"/>
</dbReference>
<feature type="compositionally biased region" description="Basic residues" evidence="1">
    <location>
        <begin position="81"/>
        <end position="93"/>
    </location>
</feature>
<dbReference type="AlphaFoldDB" id="A0A6J4PL67"/>
<feature type="compositionally biased region" description="Basic residues" evidence="1">
    <location>
        <begin position="48"/>
        <end position="59"/>
    </location>
</feature>
<protein>
    <submittedName>
        <fullName evidence="2">Dihydroxy-acid dehydratase</fullName>
        <ecNumber evidence="2">4.2.1.9</ecNumber>
    </submittedName>
</protein>
<dbReference type="GO" id="GO:0004160">
    <property type="term" value="F:dihydroxy-acid dehydratase activity"/>
    <property type="evidence" value="ECO:0007669"/>
    <property type="project" value="UniProtKB-EC"/>
</dbReference>
<sequence>WRAHGKRQDAGRKHPRMRAARHQGDPAPVGSRGAKRCAGGPDRQPRTGGRRHQAQRRNARAPAPSRQGAGLRFAGRDGRALRRPAARLRRVHHPGAAERRPGRRPRNARVGRTADPDEAPAPRRAGHGAHLRCEDERHPLRHLRAARQPGGRDRRTPGVGADGRRDRTRRAASQAHPARRRAGTRAPARRVEAAGTTLRARVHPPVPGPRDAGARGLRLRLPARPHAPRTSHLL</sequence>
<evidence type="ECO:0000256" key="1">
    <source>
        <dbReference type="SAM" id="MobiDB-lite"/>
    </source>
</evidence>
<reference evidence="2" key="1">
    <citation type="submission" date="2020-02" db="EMBL/GenBank/DDBJ databases">
        <authorList>
            <person name="Meier V. D."/>
        </authorList>
    </citation>
    <scope>NUCLEOTIDE SEQUENCE</scope>
    <source>
        <strain evidence="2">AVDCRST_MAG51</strain>
    </source>
</reference>
<organism evidence="2">
    <name type="scientific">uncultured Ramlibacter sp</name>
    <dbReference type="NCBI Taxonomy" id="260755"/>
    <lineage>
        <taxon>Bacteria</taxon>
        <taxon>Pseudomonadati</taxon>
        <taxon>Pseudomonadota</taxon>
        <taxon>Betaproteobacteria</taxon>
        <taxon>Burkholderiales</taxon>
        <taxon>Comamonadaceae</taxon>
        <taxon>Ramlibacter</taxon>
        <taxon>environmental samples</taxon>
    </lineage>
</organism>
<dbReference type="EC" id="4.2.1.9" evidence="2"/>
<feature type="region of interest" description="Disordered" evidence="1">
    <location>
        <begin position="1"/>
        <end position="234"/>
    </location>
</feature>
<proteinExistence type="predicted"/>
<feature type="non-terminal residue" evidence="2">
    <location>
        <position position="234"/>
    </location>
</feature>
<keyword evidence="2" id="KW-0456">Lyase</keyword>